<keyword evidence="16" id="KW-1185">Reference proteome</keyword>
<dbReference type="OrthoDB" id="9795390at2"/>
<feature type="transmembrane region" description="Helical" evidence="13">
    <location>
        <begin position="491"/>
        <end position="513"/>
    </location>
</feature>
<dbReference type="PANTHER" id="PTHR10566">
    <property type="entry name" value="CHAPERONE-ACTIVITY OF BC1 COMPLEX CABC1 -RELATED"/>
    <property type="match status" value="1"/>
</dbReference>
<evidence type="ECO:0000313" key="15">
    <source>
        <dbReference type="EMBL" id="TSE20794.1"/>
    </source>
</evidence>
<evidence type="ECO:0000256" key="11">
    <source>
        <dbReference type="ARBA" id="ARBA00022989"/>
    </source>
</evidence>
<dbReference type="InterPro" id="IPR010232">
    <property type="entry name" value="UbiB"/>
</dbReference>
<evidence type="ECO:0000256" key="5">
    <source>
        <dbReference type="ARBA" id="ARBA00022679"/>
    </source>
</evidence>
<keyword evidence="8 13" id="KW-0547">Nucleotide-binding</keyword>
<comment type="pathway">
    <text evidence="1 13">Cofactor biosynthesis; ubiquinone biosynthesis [regulation].</text>
</comment>
<keyword evidence="3 13" id="KW-1003">Cell membrane</keyword>
<dbReference type="GO" id="GO:0010795">
    <property type="term" value="P:regulation of ubiquinone biosynthetic process"/>
    <property type="evidence" value="ECO:0007669"/>
    <property type="project" value="UniProtKB-UniRule"/>
</dbReference>
<keyword evidence="7 13" id="KW-0812">Transmembrane</keyword>
<evidence type="ECO:0000256" key="6">
    <source>
        <dbReference type="ARBA" id="ARBA00022688"/>
    </source>
</evidence>
<keyword evidence="5 13" id="KW-0808">Transferase</keyword>
<dbReference type="SUPFAM" id="SSF56112">
    <property type="entry name" value="Protein kinase-like (PK-like)"/>
    <property type="match status" value="1"/>
</dbReference>
<evidence type="ECO:0000256" key="10">
    <source>
        <dbReference type="ARBA" id="ARBA00022840"/>
    </source>
</evidence>
<comment type="similarity">
    <text evidence="13">Belongs to the ABC1 family. UbiB subfamily.</text>
</comment>
<dbReference type="GO" id="GO:0005524">
    <property type="term" value="F:ATP binding"/>
    <property type="evidence" value="ECO:0007669"/>
    <property type="project" value="UniProtKB-KW"/>
</dbReference>
<evidence type="ECO:0000256" key="4">
    <source>
        <dbReference type="ARBA" id="ARBA00022519"/>
    </source>
</evidence>
<dbReference type="AlphaFoldDB" id="A0A554WB36"/>
<dbReference type="InterPro" id="IPR011009">
    <property type="entry name" value="Kinase-like_dom_sf"/>
</dbReference>
<accession>A0A554WB36</accession>
<feature type="binding site" evidence="13">
    <location>
        <begin position="125"/>
        <end position="133"/>
    </location>
    <ligand>
        <name>ATP</name>
        <dbReference type="ChEBI" id="CHEBI:30616"/>
    </ligand>
</feature>
<dbReference type="GO" id="GO:0005886">
    <property type="term" value="C:plasma membrane"/>
    <property type="evidence" value="ECO:0007669"/>
    <property type="project" value="UniProtKB-SubCell"/>
</dbReference>
<proteinExistence type="inferred from homology"/>
<dbReference type="InterPro" id="IPR050154">
    <property type="entry name" value="UbiB_kinase"/>
</dbReference>
<dbReference type="EMBL" id="VJNB01000002">
    <property type="protein sequence ID" value="TSE20794.1"/>
    <property type="molecule type" value="Genomic_DNA"/>
</dbReference>
<dbReference type="GO" id="GO:0006744">
    <property type="term" value="P:ubiquinone biosynthetic process"/>
    <property type="evidence" value="ECO:0007669"/>
    <property type="project" value="UniProtKB-UniPathway"/>
</dbReference>
<feature type="domain" description="Protein kinase" evidence="14">
    <location>
        <begin position="119"/>
        <end position="450"/>
    </location>
</feature>
<evidence type="ECO:0000256" key="7">
    <source>
        <dbReference type="ARBA" id="ARBA00022692"/>
    </source>
</evidence>
<keyword evidence="4" id="KW-0997">Cell inner membrane</keyword>
<name>A0A554WB36_9BURK</name>
<comment type="caution">
    <text evidence="13">Lacks conserved residue(s) required for the propagation of feature annotation.</text>
</comment>
<comment type="caution">
    <text evidence="15">The sequence shown here is derived from an EMBL/GenBank/DDBJ whole genome shotgun (WGS) entry which is preliminary data.</text>
</comment>
<dbReference type="PROSITE" id="PS50011">
    <property type="entry name" value="PROTEIN_KINASE_DOM"/>
    <property type="match status" value="1"/>
</dbReference>
<dbReference type="EC" id="2.7.-.-" evidence="13"/>
<evidence type="ECO:0000256" key="12">
    <source>
        <dbReference type="ARBA" id="ARBA00023136"/>
    </source>
</evidence>
<dbReference type="InterPro" id="IPR000719">
    <property type="entry name" value="Prot_kinase_dom"/>
</dbReference>
<keyword evidence="11 13" id="KW-1133">Transmembrane helix</keyword>
<protein>
    <recommendedName>
        <fullName evidence="13">Probable protein kinase UbiB</fullName>
        <ecNumber evidence="13">2.7.-.-</ecNumber>
    </recommendedName>
    <alternativeName>
        <fullName evidence="13">Ubiquinone biosynthesis protein UbiB</fullName>
    </alternativeName>
</protein>
<dbReference type="PANTHER" id="PTHR10566:SF113">
    <property type="entry name" value="PROTEIN ACTIVITY OF BC1 COMPLEX KINASE 7, CHLOROPLASTIC"/>
    <property type="match status" value="1"/>
</dbReference>
<evidence type="ECO:0000256" key="3">
    <source>
        <dbReference type="ARBA" id="ARBA00022475"/>
    </source>
</evidence>
<dbReference type="Proteomes" id="UP000315736">
    <property type="component" value="Unassembled WGS sequence"/>
</dbReference>
<dbReference type="CDD" id="cd13972">
    <property type="entry name" value="UbiB"/>
    <property type="match status" value="1"/>
</dbReference>
<evidence type="ECO:0000259" key="14">
    <source>
        <dbReference type="PROSITE" id="PS50011"/>
    </source>
</evidence>
<sequence>MRRWLRGWFIVWVLLRYGLDELILSGLRHPGFALLRRLLTVGRDLSAPRGQRLREALERLGPIFVKFGQVLSTRRDLLPPDIADELARLQDRVPPFPTEVAVATIERAFGRPLHEVFATFEREPVASASIAQVHFATLRDGREVAVKVLRPGMLPVIEKDLALMRTMASWIERLSRDGRRLKPREVVAEFDKYLHDELDLMREAANAAQLRRNMAGLDLVLIPEMHWEWCRSDVLVMQRMRGVPISQVERLRAAGVDIKKLARDGVTIFFTQVFRDGFFHADMHPGNIQVSLEPQTFGRYISLDFGIVGTLTEYDKEYLAQNFTAFFRRDYKRVAELHIESGWVPPQTRVDELEAAVRAVCEPYFDRPLKDISLGLVLMRLFQTSRRFNVEIQPQLVLLQKTLLNIEGLGRQLDPDLDLWSTAKPFLERWMVEQVGPRRLWRELKAHAPLYAKLLPRLPVLWHAQLQQPRLADVQAQLQALARQQRRIQQWLWVVAGWLLGFAAGAAVMGLGWPLRWG</sequence>
<feature type="binding site" evidence="13">
    <location>
        <position position="147"/>
    </location>
    <ligand>
        <name>ATP</name>
        <dbReference type="ChEBI" id="CHEBI:30616"/>
    </ligand>
</feature>
<evidence type="ECO:0000256" key="9">
    <source>
        <dbReference type="ARBA" id="ARBA00022777"/>
    </source>
</evidence>
<evidence type="ECO:0000256" key="2">
    <source>
        <dbReference type="ARBA" id="ARBA00009670"/>
    </source>
</evidence>
<keyword evidence="10 13" id="KW-0067">ATP-binding</keyword>
<dbReference type="Pfam" id="PF03109">
    <property type="entry name" value="ABC1"/>
    <property type="match status" value="1"/>
</dbReference>
<organism evidence="15 16">
    <name type="scientific">Tepidimonas alkaliphilus</name>
    <dbReference type="NCBI Taxonomy" id="2588942"/>
    <lineage>
        <taxon>Bacteria</taxon>
        <taxon>Pseudomonadati</taxon>
        <taxon>Pseudomonadota</taxon>
        <taxon>Betaproteobacteria</taxon>
        <taxon>Burkholderiales</taxon>
        <taxon>Tepidimonas</taxon>
    </lineage>
</organism>
<dbReference type="NCBIfam" id="TIGR01982">
    <property type="entry name" value="UbiB"/>
    <property type="match status" value="1"/>
</dbReference>
<dbReference type="InterPro" id="IPR045308">
    <property type="entry name" value="UbiB_bact"/>
</dbReference>
<evidence type="ECO:0000256" key="8">
    <source>
        <dbReference type="ARBA" id="ARBA00022741"/>
    </source>
</evidence>
<feature type="active site" description="Proton acceptor" evidence="13">
    <location>
        <position position="282"/>
    </location>
</feature>
<reference evidence="15 16" key="1">
    <citation type="submission" date="2019-07" db="EMBL/GenBank/DDBJ databases">
        <title>Tepidimonas alkaliphilus YIM 72238 draft genome.</title>
        <authorList>
            <person name="Da Costa M.S."/>
            <person name="Froufe H.J.C."/>
            <person name="Egas C."/>
            <person name="Albuquerque L."/>
        </authorList>
    </citation>
    <scope>NUCLEOTIDE SEQUENCE [LARGE SCALE GENOMIC DNA]</scope>
    <source>
        <strain evidence="15 16">YIM 72238</strain>
    </source>
</reference>
<keyword evidence="9 13" id="KW-0418">Kinase</keyword>
<dbReference type="GO" id="GO:0004672">
    <property type="term" value="F:protein kinase activity"/>
    <property type="evidence" value="ECO:0007669"/>
    <property type="project" value="UniProtKB-UniRule"/>
</dbReference>
<comment type="function">
    <text evidence="13">Is probably a protein kinase regulator of UbiI activity which is involved in aerobic coenzyme Q (ubiquinone) biosynthesis.</text>
</comment>
<comment type="similarity">
    <text evidence="2">Belongs to the protein kinase superfamily. ADCK protein kinase family.</text>
</comment>
<gene>
    <name evidence="13 15" type="primary">ubiB</name>
    <name evidence="15" type="ORF">Talka_00457</name>
</gene>
<dbReference type="UniPathway" id="UPA00232"/>
<evidence type="ECO:0000313" key="16">
    <source>
        <dbReference type="Proteomes" id="UP000315736"/>
    </source>
</evidence>
<evidence type="ECO:0000256" key="13">
    <source>
        <dbReference type="HAMAP-Rule" id="MF_00414"/>
    </source>
</evidence>
<keyword evidence="6 13" id="KW-0831">Ubiquinone biosynthesis</keyword>
<dbReference type="InterPro" id="IPR004147">
    <property type="entry name" value="ABC1_dom"/>
</dbReference>
<dbReference type="NCBIfam" id="NF003404">
    <property type="entry name" value="PRK04750.1"/>
    <property type="match status" value="1"/>
</dbReference>
<evidence type="ECO:0000256" key="1">
    <source>
        <dbReference type="ARBA" id="ARBA00005020"/>
    </source>
</evidence>
<comment type="subcellular location">
    <subcellularLocation>
        <location evidence="13">Cell membrane</location>
        <topology evidence="13">Single-pass membrane protein</topology>
    </subcellularLocation>
</comment>
<dbReference type="HAMAP" id="MF_00414">
    <property type="entry name" value="UbiB"/>
    <property type="match status" value="1"/>
</dbReference>
<dbReference type="RefSeq" id="WP_143889509.1">
    <property type="nucleotide sequence ID" value="NZ_VJNB01000002.1"/>
</dbReference>
<keyword evidence="12 13" id="KW-0472">Membrane</keyword>